<evidence type="ECO:0000313" key="1">
    <source>
        <dbReference type="EMBL" id="CAF2099990.1"/>
    </source>
</evidence>
<protein>
    <submittedName>
        <fullName evidence="1">(rape) hypothetical protein</fullName>
    </submittedName>
</protein>
<organism evidence="1">
    <name type="scientific">Brassica napus</name>
    <name type="common">Rape</name>
    <dbReference type="NCBI Taxonomy" id="3708"/>
    <lineage>
        <taxon>Eukaryota</taxon>
        <taxon>Viridiplantae</taxon>
        <taxon>Streptophyta</taxon>
        <taxon>Embryophyta</taxon>
        <taxon>Tracheophyta</taxon>
        <taxon>Spermatophyta</taxon>
        <taxon>Magnoliopsida</taxon>
        <taxon>eudicotyledons</taxon>
        <taxon>Gunneridae</taxon>
        <taxon>Pentapetalae</taxon>
        <taxon>rosids</taxon>
        <taxon>malvids</taxon>
        <taxon>Brassicales</taxon>
        <taxon>Brassicaceae</taxon>
        <taxon>Brassiceae</taxon>
        <taxon>Brassica</taxon>
    </lineage>
</organism>
<name>A0A816U9A2_BRANA</name>
<sequence>MNPFPLPLLAPNFSAVAAMQWCAKAFDMRDILPTKGLPLGVQNIVSGFGPIAGTSDGESRASEDTIEYTQYEYKKQAVIA</sequence>
<dbReference type="Proteomes" id="UP001295469">
    <property type="component" value="Chromosome A05"/>
</dbReference>
<accession>A0A816U9A2</accession>
<dbReference type="EMBL" id="HG994359">
    <property type="protein sequence ID" value="CAF2099990.1"/>
    <property type="molecule type" value="Genomic_DNA"/>
</dbReference>
<proteinExistence type="predicted"/>
<reference evidence="1" key="1">
    <citation type="submission" date="2021-01" db="EMBL/GenBank/DDBJ databases">
        <authorList>
            <consortium name="Genoscope - CEA"/>
            <person name="William W."/>
        </authorList>
    </citation>
    <scope>NUCLEOTIDE SEQUENCE</scope>
</reference>
<dbReference type="AlphaFoldDB" id="A0A816U9A2"/>
<gene>
    <name evidence="1" type="ORF">DARMORV10_A05P29070.1</name>
</gene>